<comment type="caution">
    <text evidence="1">The sequence shown here is derived from an EMBL/GenBank/DDBJ whole genome shotgun (WGS) entry which is preliminary data.</text>
</comment>
<dbReference type="EMBL" id="JAAGOH010000001">
    <property type="protein sequence ID" value="NDY89727.1"/>
    <property type="molecule type" value="Genomic_DNA"/>
</dbReference>
<organism evidence="1 2">
    <name type="scientific">Ideonella livida</name>
    <dbReference type="NCBI Taxonomy" id="2707176"/>
    <lineage>
        <taxon>Bacteria</taxon>
        <taxon>Pseudomonadati</taxon>
        <taxon>Pseudomonadota</taxon>
        <taxon>Betaproteobacteria</taxon>
        <taxon>Burkholderiales</taxon>
        <taxon>Sphaerotilaceae</taxon>
        <taxon>Ideonella</taxon>
    </lineage>
</organism>
<proteinExistence type="predicted"/>
<evidence type="ECO:0000313" key="1">
    <source>
        <dbReference type="EMBL" id="NDY89727.1"/>
    </source>
</evidence>
<gene>
    <name evidence="1" type="ORF">G3A44_00805</name>
</gene>
<reference evidence="1 2" key="1">
    <citation type="submission" date="2020-02" db="EMBL/GenBank/DDBJ databases">
        <title>Ideonella bacterium strain TBM-1.</title>
        <authorList>
            <person name="Chen W.-M."/>
        </authorList>
    </citation>
    <scope>NUCLEOTIDE SEQUENCE [LARGE SCALE GENOMIC DNA]</scope>
    <source>
        <strain evidence="1 2">TBM-1</strain>
    </source>
</reference>
<sequence>MGDGPFLPVKAGFARWILQFRSSWYIPTTEAGRHWATRDNGQPAIAFVPDRMIDAVSDMLGAWRKNSNRPGGATSAFLPVMFLALAKDTQPAPAEEGGVNVARPQFVRLDDGRWVKLRTTRAMRRAQVVIVAAESETAADIAAQFLAWVADVQGQSFRYEAAAGAGLSWPCSVRSGDAYASADAQEQFSTTVLHIDLDLVATLPHIDDNSGAGYPSAGLSVVEQLGAPMAISEDTPAAVMLSLDGADYQTLLDGLLMLGDFPIALETDLLGLQ</sequence>
<evidence type="ECO:0000313" key="2">
    <source>
        <dbReference type="Proteomes" id="UP000484255"/>
    </source>
</evidence>
<name>A0A7C9TIT4_9BURK</name>
<protein>
    <submittedName>
        <fullName evidence="1">Uncharacterized protein</fullName>
    </submittedName>
</protein>
<accession>A0A7C9TIT4</accession>
<dbReference type="RefSeq" id="WP_163455581.1">
    <property type="nucleotide sequence ID" value="NZ_JAAGOH010000001.1"/>
</dbReference>
<dbReference type="AlphaFoldDB" id="A0A7C9TIT4"/>
<dbReference type="Proteomes" id="UP000484255">
    <property type="component" value="Unassembled WGS sequence"/>
</dbReference>
<keyword evidence="2" id="KW-1185">Reference proteome</keyword>